<evidence type="ECO:0000256" key="7">
    <source>
        <dbReference type="ARBA" id="ARBA00023136"/>
    </source>
</evidence>
<keyword evidence="3" id="KW-0645">Protease</keyword>
<accession>A0A290QK73</accession>
<feature type="transmembrane region" description="Helical" evidence="8">
    <location>
        <begin position="29"/>
        <end position="46"/>
    </location>
</feature>
<feature type="transmembrane region" description="Helical" evidence="8">
    <location>
        <begin position="58"/>
        <end position="75"/>
    </location>
</feature>
<dbReference type="OrthoDB" id="7597370at2"/>
<evidence type="ECO:0000256" key="3">
    <source>
        <dbReference type="ARBA" id="ARBA00022670"/>
    </source>
</evidence>
<dbReference type="GO" id="GO:0008233">
    <property type="term" value="F:peptidase activity"/>
    <property type="evidence" value="ECO:0007669"/>
    <property type="project" value="UniProtKB-KW"/>
</dbReference>
<organism evidence="9 10">
    <name type="scientific">Nibricoccus aquaticus</name>
    <dbReference type="NCBI Taxonomy" id="2576891"/>
    <lineage>
        <taxon>Bacteria</taxon>
        <taxon>Pseudomonadati</taxon>
        <taxon>Verrucomicrobiota</taxon>
        <taxon>Opitutia</taxon>
        <taxon>Opitutales</taxon>
        <taxon>Opitutaceae</taxon>
        <taxon>Nibricoccus</taxon>
    </lineage>
</organism>
<keyword evidence="7 8" id="KW-0472">Membrane</keyword>
<keyword evidence="5" id="KW-0378">Hydrolase</keyword>
<dbReference type="AlphaFoldDB" id="A0A290QK73"/>
<evidence type="ECO:0008006" key="11">
    <source>
        <dbReference type="Google" id="ProtNLM"/>
    </source>
</evidence>
<keyword evidence="2" id="KW-1003">Cell membrane</keyword>
<keyword evidence="6 8" id="KW-1133">Transmembrane helix</keyword>
<evidence type="ECO:0000256" key="2">
    <source>
        <dbReference type="ARBA" id="ARBA00022475"/>
    </source>
</evidence>
<dbReference type="KEGG" id="vbh:CMV30_10060"/>
<feature type="transmembrane region" description="Helical" evidence="8">
    <location>
        <begin position="250"/>
        <end position="272"/>
    </location>
</feature>
<dbReference type="RefSeq" id="WP_096055904.1">
    <property type="nucleotide sequence ID" value="NZ_CP023344.1"/>
</dbReference>
<dbReference type="Pfam" id="PF09721">
    <property type="entry name" value="Exosortase_EpsH"/>
    <property type="match status" value="1"/>
</dbReference>
<dbReference type="GO" id="GO:0006508">
    <property type="term" value="P:proteolysis"/>
    <property type="evidence" value="ECO:0007669"/>
    <property type="project" value="UniProtKB-KW"/>
</dbReference>
<keyword evidence="10" id="KW-1185">Reference proteome</keyword>
<feature type="transmembrane region" description="Helical" evidence="8">
    <location>
        <begin position="293"/>
        <end position="316"/>
    </location>
</feature>
<reference evidence="9 10" key="1">
    <citation type="submission" date="2017-09" db="EMBL/GenBank/DDBJ databases">
        <title>Complete genome sequence of Verrucomicrobial strain HZ-65, isolated from freshwater.</title>
        <authorList>
            <person name="Choi A."/>
        </authorList>
    </citation>
    <scope>NUCLEOTIDE SEQUENCE [LARGE SCALE GENOMIC DNA]</scope>
    <source>
        <strain evidence="9 10">HZ-65</strain>
    </source>
</reference>
<comment type="subcellular location">
    <subcellularLocation>
        <location evidence="1">Cell membrane</location>
        <topology evidence="1">Multi-pass membrane protein</topology>
    </subcellularLocation>
</comment>
<protein>
    <recommendedName>
        <fullName evidence="11">Exosortase/archaeosortase family protein</fullName>
    </recommendedName>
</protein>
<evidence type="ECO:0000313" key="9">
    <source>
        <dbReference type="EMBL" id="ATC64272.1"/>
    </source>
</evidence>
<gene>
    <name evidence="9" type="ORF">CMV30_10060</name>
</gene>
<evidence type="ECO:0000256" key="4">
    <source>
        <dbReference type="ARBA" id="ARBA00022692"/>
    </source>
</evidence>
<dbReference type="Proteomes" id="UP000217265">
    <property type="component" value="Chromosome"/>
</dbReference>
<feature type="transmembrane region" description="Helical" evidence="8">
    <location>
        <begin position="82"/>
        <end position="105"/>
    </location>
</feature>
<name>A0A290QK73_9BACT</name>
<evidence type="ECO:0000313" key="10">
    <source>
        <dbReference type="Proteomes" id="UP000217265"/>
    </source>
</evidence>
<evidence type="ECO:0000256" key="8">
    <source>
        <dbReference type="SAM" id="Phobius"/>
    </source>
</evidence>
<sequence length="477" mass="50515">MIHAKTRSREEGIGVAAGVAEKSVGAMRLWLGAWVVGVNWEVVRWYVARLGDGGDEPLGIVALVAAVLMTPRAVWRARMSNTALVLSAGLALVAVVGSGFVPMLVRGGLVAGALGVVIAGGGGAWGRAGLLGLSLPLMATAQFYAGYPLRVLTAELGRPLLWLAGVATERSGVLLSWAGGEVVVDAPCSGVRMLWVGVVLACGLAAWRRAGVGKTAALLVLGVGGVVAGNAVRAAVLFLTESGVWPNAAWVHETVGAVIFGAVEMGLWVWAGRGKGEERRVKGERAEVGGWRLGRGFMWIGWVSVGVAVLVFGGAVGNRARGNGASAVAENAVEAEAGWPEFFEGAPLMPVGKSERLGDMVGGLAGETRVFTQSGRVVLLRRLRAASRTVHPVADCFRAWGFRVAGQRLVKDEGGVLWSEFEAERGAEFWRVRERWRDERGKVWTDVSAWWWAAQGAEARGPWWAEAVMVRGDEVRS</sequence>
<keyword evidence="4 8" id="KW-0812">Transmembrane</keyword>
<proteinExistence type="predicted"/>
<dbReference type="InterPro" id="IPR026392">
    <property type="entry name" value="Exo/Archaeosortase_dom"/>
</dbReference>
<feature type="transmembrane region" description="Helical" evidence="8">
    <location>
        <begin position="216"/>
        <end position="238"/>
    </location>
</feature>
<evidence type="ECO:0000256" key="6">
    <source>
        <dbReference type="ARBA" id="ARBA00022989"/>
    </source>
</evidence>
<evidence type="ECO:0000256" key="1">
    <source>
        <dbReference type="ARBA" id="ARBA00004651"/>
    </source>
</evidence>
<dbReference type="InterPro" id="IPR019127">
    <property type="entry name" value="Exosortase"/>
</dbReference>
<evidence type="ECO:0000256" key="5">
    <source>
        <dbReference type="ARBA" id="ARBA00022801"/>
    </source>
</evidence>
<dbReference type="GO" id="GO:0005886">
    <property type="term" value="C:plasma membrane"/>
    <property type="evidence" value="ECO:0007669"/>
    <property type="project" value="UniProtKB-SubCell"/>
</dbReference>
<dbReference type="NCBIfam" id="TIGR04178">
    <property type="entry name" value="exo_archaeo"/>
    <property type="match status" value="1"/>
</dbReference>
<dbReference type="EMBL" id="CP023344">
    <property type="protein sequence ID" value="ATC64272.1"/>
    <property type="molecule type" value="Genomic_DNA"/>
</dbReference>